<protein>
    <submittedName>
        <fullName evidence="1">Unannotated protein</fullName>
    </submittedName>
</protein>
<dbReference type="AlphaFoldDB" id="A0A6J7K7S0"/>
<organism evidence="1">
    <name type="scientific">freshwater metagenome</name>
    <dbReference type="NCBI Taxonomy" id="449393"/>
    <lineage>
        <taxon>unclassified sequences</taxon>
        <taxon>metagenomes</taxon>
        <taxon>ecological metagenomes</taxon>
    </lineage>
</organism>
<sequence length="308" mass="33272">MSATDLDAITSKFGDPEGVLISLCGKSSQEVELDPSPTVRERSLHSAVEVLFADQFVDHLTHPPGAGLGCERETSPATMLELRGDPYPERINTETRQRNRDRRAIAGSINDVGHESFDARVVGGRERGQRNLVVSGASETFSDHRSNLCSGTLTNWSCDHPGLTESAATGAAAEHFDVQAVVHDLGQGDELLFRIGEIREVGDRALLDEFGNVRKLWLKAEEVSAGIHRSIHRGHVHALNPGEGAQHPDTIAKKSTRGLPVTHHFGDFGDYFLAIAEDHDVEKVGKGLRVVRAVTAGGDQGMLRAAIG</sequence>
<evidence type="ECO:0000313" key="1">
    <source>
        <dbReference type="EMBL" id="CAB4951301.1"/>
    </source>
</evidence>
<proteinExistence type="predicted"/>
<dbReference type="EMBL" id="CAFBNC010000127">
    <property type="protein sequence ID" value="CAB4951301.1"/>
    <property type="molecule type" value="Genomic_DNA"/>
</dbReference>
<accession>A0A6J7K7S0</accession>
<name>A0A6J7K7S0_9ZZZZ</name>
<reference evidence="1" key="1">
    <citation type="submission" date="2020-05" db="EMBL/GenBank/DDBJ databases">
        <authorList>
            <person name="Chiriac C."/>
            <person name="Salcher M."/>
            <person name="Ghai R."/>
            <person name="Kavagutti S V."/>
        </authorList>
    </citation>
    <scope>NUCLEOTIDE SEQUENCE</scope>
</reference>
<gene>
    <name evidence="1" type="ORF">UFOPK3733_01893</name>
</gene>